<feature type="domain" description="Plant heme peroxidase family profile" evidence="17">
    <location>
        <begin position="28"/>
        <end position="293"/>
    </location>
</feature>
<evidence type="ECO:0000256" key="15">
    <source>
        <dbReference type="PIRSR" id="PIRSR600823-5"/>
    </source>
</evidence>
<dbReference type="InterPro" id="IPR019793">
    <property type="entry name" value="Peroxidases_heam-ligand_BS"/>
</dbReference>
<evidence type="ECO:0000256" key="9">
    <source>
        <dbReference type="ARBA" id="ARBA00023004"/>
    </source>
</evidence>
<keyword evidence="7 13" id="KW-0479">Metal-binding</keyword>
<accession>A0ABD1N0C3</accession>
<dbReference type="PRINTS" id="PR00458">
    <property type="entry name" value="PEROXIDASE"/>
</dbReference>
<keyword evidence="19" id="KW-1185">Reference proteome</keyword>
<keyword evidence="16" id="KW-0732">Signal</keyword>
<evidence type="ECO:0000256" key="11">
    <source>
        <dbReference type="PIRSR" id="PIRSR600823-1"/>
    </source>
</evidence>
<comment type="cofactor">
    <cofactor evidence="13 16">
        <name>heme b</name>
        <dbReference type="ChEBI" id="CHEBI:60344"/>
    </cofactor>
    <text evidence="13 16">Binds 1 heme b (iron(II)-protoporphyrin IX) group per subunit.</text>
</comment>
<keyword evidence="10 15" id="KW-1015">Disulfide bond</keyword>
<dbReference type="GO" id="GO:0005576">
    <property type="term" value="C:extracellular region"/>
    <property type="evidence" value="ECO:0007669"/>
    <property type="project" value="UniProtKB-SubCell"/>
</dbReference>
<keyword evidence="9 13" id="KW-0408">Iron</keyword>
<dbReference type="InterPro" id="IPR010255">
    <property type="entry name" value="Haem_peroxidase_sf"/>
</dbReference>
<dbReference type="AlphaFoldDB" id="A0ABD1N0C3"/>
<sequence length="320" mass="34628">MKCLGVVAIALSCVVVVLVGLPYTSDAQLDPFFYKDTCPTLHSIVYKVIKKVSKTDPRMPASLVRLHFHDCFVQTAVENACPGVVSCADILALAAEVSSVLANGPCWKVPLGRRDSLTANRTLANQNLPAPFFNLTQLKAAFAAQGLNTTDLVALSGAHTFGRAQCTGFVGRLYNFSGTGKPDPTLNTTYLQQLRKICPNGGPGTTLANLDPTTPDEFDKNYYSNLQVKKGLLQSDQELFSTSGADTISIVNKFSSDQHAFFKSFKASMIKMSKIGVLTGKKGEIRKQCNFVNKKSAELDIASVASEESSEKDIWLAKSK</sequence>
<feature type="binding site" evidence="13">
    <location>
        <position position="73"/>
    </location>
    <ligand>
        <name>Ca(2+)</name>
        <dbReference type="ChEBI" id="CHEBI:29108"/>
        <label>1</label>
    </ligand>
</feature>
<evidence type="ECO:0000256" key="8">
    <source>
        <dbReference type="ARBA" id="ARBA00023002"/>
    </source>
</evidence>
<evidence type="ECO:0000259" key="17">
    <source>
        <dbReference type="PROSITE" id="PS50873"/>
    </source>
</evidence>
<keyword evidence="6 16" id="KW-0349">Heme</keyword>
<feature type="binding site" evidence="13">
    <location>
        <position position="211"/>
    </location>
    <ligand>
        <name>Ca(2+)</name>
        <dbReference type="ChEBI" id="CHEBI:29108"/>
        <label>2</label>
    </ligand>
</feature>
<dbReference type="Pfam" id="PF00141">
    <property type="entry name" value="peroxidase"/>
    <property type="match status" value="1"/>
</dbReference>
<evidence type="ECO:0000256" key="16">
    <source>
        <dbReference type="RuleBase" id="RU362060"/>
    </source>
</evidence>
<feature type="binding site" evidence="12">
    <location>
        <position position="129"/>
    </location>
    <ligand>
        <name>substrate</name>
    </ligand>
</feature>
<comment type="similarity">
    <text evidence="3">Belongs to the peroxidase family. Ascorbate peroxidase subfamily.</text>
</comment>
<dbReference type="SUPFAM" id="SSF48113">
    <property type="entry name" value="Heme-dependent peroxidases"/>
    <property type="match status" value="1"/>
</dbReference>
<keyword evidence="16" id="KW-0964">Secreted</keyword>
<dbReference type="GO" id="GO:0042744">
    <property type="term" value="P:hydrogen peroxide catabolic process"/>
    <property type="evidence" value="ECO:0007669"/>
    <property type="project" value="UniProtKB-KW"/>
</dbReference>
<dbReference type="InterPro" id="IPR033905">
    <property type="entry name" value="Secretory_peroxidase"/>
</dbReference>
<comment type="catalytic activity">
    <reaction evidence="1 16">
        <text>2 a phenolic donor + H2O2 = 2 a phenolic radical donor + 2 H2O</text>
        <dbReference type="Rhea" id="RHEA:56136"/>
        <dbReference type="ChEBI" id="CHEBI:15377"/>
        <dbReference type="ChEBI" id="CHEBI:16240"/>
        <dbReference type="ChEBI" id="CHEBI:139520"/>
        <dbReference type="ChEBI" id="CHEBI:139521"/>
        <dbReference type="EC" id="1.11.1.7"/>
    </reaction>
</comment>
<evidence type="ECO:0000256" key="4">
    <source>
        <dbReference type="ARBA" id="ARBA00012313"/>
    </source>
</evidence>
<feature type="disulfide bond" evidence="15">
    <location>
        <begin position="87"/>
        <end position="289"/>
    </location>
</feature>
<evidence type="ECO:0000256" key="10">
    <source>
        <dbReference type="ARBA" id="ARBA00023157"/>
    </source>
</evidence>
<feature type="active site" description="Proton acceptor" evidence="11">
    <location>
        <position position="69"/>
    </location>
</feature>
<evidence type="ECO:0000256" key="1">
    <source>
        <dbReference type="ARBA" id="ARBA00000189"/>
    </source>
</evidence>
<feature type="binding site" evidence="13">
    <location>
        <position position="214"/>
    </location>
    <ligand>
        <name>Ca(2+)</name>
        <dbReference type="ChEBI" id="CHEBI:29108"/>
        <label>2</label>
    </ligand>
</feature>
<dbReference type="GO" id="GO:0006979">
    <property type="term" value="P:response to oxidative stress"/>
    <property type="evidence" value="ECO:0007669"/>
    <property type="project" value="UniProtKB-UniRule"/>
</dbReference>
<dbReference type="GO" id="GO:0140825">
    <property type="term" value="F:lactoperoxidase activity"/>
    <property type="evidence" value="ECO:0007669"/>
    <property type="project" value="UniProtKB-EC"/>
</dbReference>
<comment type="similarity">
    <text evidence="16">Belongs to the peroxidase family. Classical plant (class III) peroxidase subfamily.</text>
</comment>
<evidence type="ECO:0000256" key="2">
    <source>
        <dbReference type="ARBA" id="ARBA00002322"/>
    </source>
</evidence>
<dbReference type="FunFam" id="1.10.420.10:FF:000001">
    <property type="entry name" value="Peroxidase"/>
    <property type="match status" value="1"/>
</dbReference>
<dbReference type="Gene3D" id="1.10.520.10">
    <property type="match status" value="2"/>
</dbReference>
<evidence type="ECO:0000256" key="3">
    <source>
        <dbReference type="ARBA" id="ARBA00006873"/>
    </source>
</evidence>
<dbReference type="EMBL" id="JBGMDY010000003">
    <property type="protein sequence ID" value="KAL2341526.1"/>
    <property type="molecule type" value="Genomic_DNA"/>
</dbReference>
<comment type="cofactor">
    <cofactor evidence="13 16">
        <name>Ca(2+)</name>
        <dbReference type="ChEBI" id="CHEBI:29108"/>
    </cofactor>
    <text evidence="13 16">Binds 2 calcium ions per subunit.</text>
</comment>
<dbReference type="GO" id="GO:0046872">
    <property type="term" value="F:metal ion binding"/>
    <property type="evidence" value="ECO:0007669"/>
    <property type="project" value="UniProtKB-UniRule"/>
</dbReference>
<keyword evidence="13 16" id="KW-0106">Calcium</keyword>
<feature type="binding site" description="axial binding residue" evidence="13">
    <location>
        <position position="159"/>
    </location>
    <ligand>
        <name>heme b</name>
        <dbReference type="ChEBI" id="CHEBI:60344"/>
    </ligand>
    <ligandPart>
        <name>Fe</name>
        <dbReference type="ChEBI" id="CHEBI:18248"/>
    </ligandPart>
</feature>
<protein>
    <recommendedName>
        <fullName evidence="4 16">Peroxidase</fullName>
        <ecNumber evidence="4 16">1.11.1.7</ecNumber>
    </recommendedName>
</protein>
<evidence type="ECO:0000256" key="14">
    <source>
        <dbReference type="PIRSR" id="PIRSR600823-4"/>
    </source>
</evidence>
<evidence type="ECO:0000313" key="19">
    <source>
        <dbReference type="Proteomes" id="UP001603857"/>
    </source>
</evidence>
<evidence type="ECO:0000256" key="13">
    <source>
        <dbReference type="PIRSR" id="PIRSR600823-3"/>
    </source>
</evidence>
<dbReference type="PROSITE" id="PS50873">
    <property type="entry name" value="PEROXIDASE_4"/>
    <property type="match status" value="1"/>
</dbReference>
<keyword evidence="16" id="KW-0376">Hydrogen peroxide</keyword>
<keyword evidence="5 16" id="KW-0575">Peroxidase</keyword>
<dbReference type="InterPro" id="IPR000823">
    <property type="entry name" value="Peroxidase_pln"/>
</dbReference>
<evidence type="ECO:0000256" key="6">
    <source>
        <dbReference type="ARBA" id="ARBA00022617"/>
    </source>
</evidence>
<dbReference type="Gene3D" id="1.10.420.10">
    <property type="entry name" value="Peroxidase, domain 2"/>
    <property type="match status" value="1"/>
</dbReference>
<keyword evidence="8 16" id="KW-0560">Oxidoreductase</keyword>
<dbReference type="EC" id="1.11.1.7" evidence="4 16"/>
<feature type="binding site" evidence="13">
    <location>
        <position position="219"/>
    </location>
    <ligand>
        <name>Ca(2+)</name>
        <dbReference type="ChEBI" id="CHEBI:29108"/>
        <label>2</label>
    </ligand>
</feature>
<name>A0ABD1N0C3_9FABA</name>
<evidence type="ECO:0000313" key="18">
    <source>
        <dbReference type="EMBL" id="KAL2341526.1"/>
    </source>
</evidence>
<feature type="disulfide bond" evidence="15">
    <location>
        <begin position="38"/>
        <end position="81"/>
    </location>
</feature>
<organism evidence="18 19">
    <name type="scientific">Flemingia macrophylla</name>
    <dbReference type="NCBI Taxonomy" id="520843"/>
    <lineage>
        <taxon>Eukaryota</taxon>
        <taxon>Viridiplantae</taxon>
        <taxon>Streptophyta</taxon>
        <taxon>Embryophyta</taxon>
        <taxon>Tracheophyta</taxon>
        <taxon>Spermatophyta</taxon>
        <taxon>Magnoliopsida</taxon>
        <taxon>eudicotyledons</taxon>
        <taxon>Gunneridae</taxon>
        <taxon>Pentapetalae</taxon>
        <taxon>rosids</taxon>
        <taxon>fabids</taxon>
        <taxon>Fabales</taxon>
        <taxon>Fabaceae</taxon>
        <taxon>Papilionoideae</taxon>
        <taxon>50 kb inversion clade</taxon>
        <taxon>NPAAA clade</taxon>
        <taxon>indigoferoid/millettioid clade</taxon>
        <taxon>Phaseoleae</taxon>
        <taxon>Flemingia</taxon>
    </lineage>
</organism>
<dbReference type="PRINTS" id="PR00461">
    <property type="entry name" value="PLPEROXIDASE"/>
</dbReference>
<evidence type="ECO:0000256" key="12">
    <source>
        <dbReference type="PIRSR" id="PIRSR600823-2"/>
    </source>
</evidence>
<dbReference type="GO" id="GO:0020037">
    <property type="term" value="F:heme binding"/>
    <property type="evidence" value="ECO:0007669"/>
    <property type="project" value="UniProtKB-UniRule"/>
</dbReference>
<comment type="subcellular location">
    <subcellularLocation>
        <location evidence="16">Secreted</location>
    </subcellularLocation>
</comment>
<dbReference type="Proteomes" id="UP001603857">
    <property type="component" value="Unassembled WGS sequence"/>
</dbReference>
<gene>
    <name evidence="18" type="ORF">Fmac_009466</name>
</gene>
<comment type="function">
    <text evidence="2">Removal of H(2)O(2), oxidation of toxic reductants, biosynthesis and degradation of lignin, suberization, auxin catabolism, response to environmental stresses such as wounding, pathogen attack and oxidative stress. These functions might be dependent on each isozyme/isoform in each plant tissue.</text>
</comment>
<feature type="site" description="Transition state stabilizer" evidence="14">
    <location>
        <position position="65"/>
    </location>
</feature>
<feature type="signal peptide" evidence="16">
    <location>
        <begin position="1"/>
        <end position="27"/>
    </location>
</feature>
<dbReference type="InterPro" id="IPR002016">
    <property type="entry name" value="Haem_peroxidase"/>
</dbReference>
<proteinExistence type="inferred from homology"/>
<evidence type="ECO:0000256" key="5">
    <source>
        <dbReference type="ARBA" id="ARBA00022559"/>
    </source>
</evidence>
<evidence type="ECO:0000256" key="7">
    <source>
        <dbReference type="ARBA" id="ARBA00022723"/>
    </source>
</evidence>
<dbReference type="CDD" id="cd00693">
    <property type="entry name" value="secretory_peroxidase"/>
    <property type="match status" value="1"/>
</dbReference>
<dbReference type="PANTHER" id="PTHR31388">
    <property type="entry name" value="PEROXIDASE 72-RELATED"/>
    <property type="match status" value="1"/>
</dbReference>
<feature type="binding site" evidence="13">
    <location>
        <position position="160"/>
    </location>
    <ligand>
        <name>Ca(2+)</name>
        <dbReference type="ChEBI" id="CHEBI:29108"/>
        <label>2</label>
    </ligand>
</feature>
<reference evidence="18 19" key="1">
    <citation type="submission" date="2024-08" db="EMBL/GenBank/DDBJ databases">
        <title>Insights into the chromosomal genome structure of Flemingia macrophylla.</title>
        <authorList>
            <person name="Ding Y."/>
            <person name="Zhao Y."/>
            <person name="Bi W."/>
            <person name="Wu M."/>
            <person name="Zhao G."/>
            <person name="Gong Y."/>
            <person name="Li W."/>
            <person name="Zhang P."/>
        </authorList>
    </citation>
    <scope>NUCLEOTIDE SEQUENCE [LARGE SCALE GENOMIC DNA]</scope>
    <source>
        <strain evidence="18">DYQJB</strain>
        <tissue evidence="18">Leaf</tissue>
    </source>
</reference>
<dbReference type="PANTHER" id="PTHR31388:SF203">
    <property type="entry name" value="PEROXIDASE"/>
    <property type="match status" value="1"/>
</dbReference>
<feature type="disulfide bond" evidence="15">
    <location>
        <begin position="166"/>
        <end position="198"/>
    </location>
</feature>
<feature type="binding site" evidence="13">
    <location>
        <position position="70"/>
    </location>
    <ligand>
        <name>Ca(2+)</name>
        <dbReference type="ChEBI" id="CHEBI:29108"/>
        <label>1</label>
    </ligand>
</feature>
<feature type="chain" id="PRO_5044534066" description="Peroxidase" evidence="16">
    <location>
        <begin position="28"/>
        <end position="320"/>
    </location>
</feature>
<dbReference type="PROSITE" id="PS00435">
    <property type="entry name" value="PEROXIDASE_1"/>
    <property type="match status" value="1"/>
</dbReference>
<comment type="caution">
    <text evidence="18">The sequence shown here is derived from an EMBL/GenBank/DDBJ whole genome shotgun (WGS) entry which is preliminary data.</text>
</comment>